<dbReference type="Proteomes" id="UP001222800">
    <property type="component" value="Chromosome"/>
</dbReference>
<accession>A0ABY8EHE8</accession>
<feature type="domain" description="Rubrerythrin diiron-binding" evidence="1">
    <location>
        <begin position="9"/>
        <end position="155"/>
    </location>
</feature>
<dbReference type="RefSeq" id="WP_277732238.1">
    <property type="nucleotide sequence ID" value="NZ_CP120733.1"/>
</dbReference>
<dbReference type="InterPro" id="IPR012347">
    <property type="entry name" value="Ferritin-like"/>
</dbReference>
<dbReference type="EMBL" id="CP120733">
    <property type="protein sequence ID" value="WFD10260.1"/>
    <property type="molecule type" value="Genomic_DNA"/>
</dbReference>
<dbReference type="InterPro" id="IPR003251">
    <property type="entry name" value="Rr_diiron-bd_dom"/>
</dbReference>
<organism evidence="2 3">
    <name type="scientific">Tepidibacter hydrothermalis</name>
    <dbReference type="NCBI Taxonomy" id="3036126"/>
    <lineage>
        <taxon>Bacteria</taxon>
        <taxon>Bacillati</taxon>
        <taxon>Bacillota</taxon>
        <taxon>Clostridia</taxon>
        <taxon>Peptostreptococcales</taxon>
        <taxon>Peptostreptococcaceae</taxon>
        <taxon>Tepidibacter</taxon>
    </lineage>
</organism>
<dbReference type="PANTHER" id="PTHR33531">
    <property type="entry name" value="RUBRERYTHRIN SUBFAMILY"/>
    <property type="match status" value="1"/>
</dbReference>
<dbReference type="CDD" id="cd01045">
    <property type="entry name" value="Ferritin_like_AB"/>
    <property type="match status" value="1"/>
</dbReference>
<evidence type="ECO:0000259" key="1">
    <source>
        <dbReference type="Pfam" id="PF02915"/>
    </source>
</evidence>
<dbReference type="InterPro" id="IPR009078">
    <property type="entry name" value="Ferritin-like_SF"/>
</dbReference>
<proteinExistence type="predicted"/>
<name>A0ABY8EHE8_9FIRM</name>
<keyword evidence="3" id="KW-1185">Reference proteome</keyword>
<protein>
    <submittedName>
        <fullName evidence="2">Ferritin family protein</fullName>
    </submittedName>
</protein>
<reference evidence="2 3" key="1">
    <citation type="submission" date="2023-03" db="EMBL/GenBank/DDBJ databases">
        <title>Complete genome sequence of Tepidibacter sp. SWIR-1, isolated from a deep-sea hydrothermal vent.</title>
        <authorList>
            <person name="Li X."/>
        </authorList>
    </citation>
    <scope>NUCLEOTIDE SEQUENCE [LARGE SCALE GENOMIC DNA]</scope>
    <source>
        <strain evidence="2 3">SWIR-1</strain>
    </source>
</reference>
<dbReference type="Gene3D" id="1.20.1260.10">
    <property type="match status" value="1"/>
</dbReference>
<evidence type="ECO:0000313" key="3">
    <source>
        <dbReference type="Proteomes" id="UP001222800"/>
    </source>
</evidence>
<sequence>MNLYLNELELLKVARDIEEEGFRFYTQSMENAQNEDIKKIFKLLADEERAHANLFSKIYSYAKEENLNDDDYIFDEQTSAYLKAISDTAIFNTKGLTNDRINDVKDSKDALIIGMQAEKDAILFYTNLLKVAKYEQTKKYLKQLIEEENGHLENLINIYKAI</sequence>
<dbReference type="SUPFAM" id="SSF47240">
    <property type="entry name" value="Ferritin-like"/>
    <property type="match status" value="1"/>
</dbReference>
<dbReference type="Pfam" id="PF02915">
    <property type="entry name" value="Rubrerythrin"/>
    <property type="match status" value="1"/>
</dbReference>
<gene>
    <name evidence="2" type="ORF">P4S50_18195</name>
</gene>
<dbReference type="PANTHER" id="PTHR33531:SF7">
    <property type="entry name" value="HYPOTHETICAL MEMBRANE PROTEIN, CONSERVED"/>
    <property type="match status" value="1"/>
</dbReference>
<evidence type="ECO:0000313" key="2">
    <source>
        <dbReference type="EMBL" id="WFD10260.1"/>
    </source>
</evidence>